<reference evidence="7" key="1">
    <citation type="submission" date="2022-07" db="EMBL/GenBank/DDBJ databases">
        <title>Phylogenomic reconstructions and comparative analyses of Kickxellomycotina fungi.</title>
        <authorList>
            <person name="Reynolds N.K."/>
            <person name="Stajich J.E."/>
            <person name="Barry K."/>
            <person name="Grigoriev I.V."/>
            <person name="Crous P."/>
            <person name="Smith M.E."/>
        </authorList>
    </citation>
    <scope>NUCLEOTIDE SEQUENCE</scope>
    <source>
        <strain evidence="7">BCRC 34489</strain>
    </source>
</reference>
<proteinExistence type="predicted"/>
<name>A0A9W8H4D6_9FUNG</name>
<protein>
    <recommendedName>
        <fullName evidence="6">Velvet domain-containing protein</fullName>
    </recommendedName>
</protein>
<dbReference type="EMBL" id="JANBUM010000377">
    <property type="protein sequence ID" value="KAJ2777981.1"/>
    <property type="molecule type" value="Genomic_DNA"/>
</dbReference>
<evidence type="ECO:0000256" key="5">
    <source>
        <dbReference type="SAM" id="MobiDB-lite"/>
    </source>
</evidence>
<feature type="region of interest" description="Disordered" evidence="5">
    <location>
        <begin position="1"/>
        <end position="81"/>
    </location>
</feature>
<gene>
    <name evidence="7" type="ORF">GGI15_004326</name>
</gene>
<dbReference type="AlphaFoldDB" id="A0A9W8H4D6"/>
<dbReference type="Pfam" id="PF11754">
    <property type="entry name" value="Velvet"/>
    <property type="match status" value="1"/>
</dbReference>
<evidence type="ECO:0000256" key="4">
    <source>
        <dbReference type="ARBA" id="ARBA00023242"/>
    </source>
</evidence>
<sequence length="370" mass="41022">MTKPESGVSAGRNSNSNSSNRDDSGTNTGVEGTPSHNYAHAGYSEHGNGDEYRGGGGGGSSGYFPHPSYERTDIQQQQQQHSAGYLPHYYTNADSEDDESESMGGMAAIAMQSRSLPSYAPPVSTLELIPNAPRLDPQSLPPQDEFLSKFNPQLRTYRLVIVQQPIRARMCGSSDKDWRPVSPPPVLKLELYDMNGNPVIESSFMQFLVIHTTLFKDDREEELTVVELPHNASSKRISAAAKSRKRGVTQFGYRAAEPGLEMENNLLGDYAASSSIVEDERGERGCFFVFPNLSIRLEGRYRLRFMLIKLPSMCDAQHPMFPRCISTIDSDPFDVFSIKTFPGMIESTPLSRALAQQGLKIPIRNTQENN</sequence>
<dbReference type="OrthoDB" id="5599552at2759"/>
<evidence type="ECO:0000313" key="8">
    <source>
        <dbReference type="Proteomes" id="UP001140172"/>
    </source>
</evidence>
<evidence type="ECO:0000313" key="7">
    <source>
        <dbReference type="EMBL" id="KAJ2777981.1"/>
    </source>
</evidence>
<dbReference type="GO" id="GO:0005634">
    <property type="term" value="C:nucleus"/>
    <property type="evidence" value="ECO:0007669"/>
    <property type="project" value="UniProtKB-SubCell"/>
</dbReference>
<keyword evidence="2" id="KW-0805">Transcription regulation</keyword>
<evidence type="ECO:0000256" key="3">
    <source>
        <dbReference type="ARBA" id="ARBA00023163"/>
    </source>
</evidence>
<keyword evidence="4" id="KW-0539">Nucleus</keyword>
<dbReference type="PANTHER" id="PTHR33572">
    <property type="entry name" value="SPORE DEVELOPMENT REGULATOR VOSA"/>
    <property type="match status" value="1"/>
</dbReference>
<dbReference type="Gene3D" id="2.60.40.3960">
    <property type="entry name" value="Velvet domain"/>
    <property type="match status" value="1"/>
</dbReference>
<keyword evidence="8" id="KW-1185">Reference proteome</keyword>
<dbReference type="PROSITE" id="PS51821">
    <property type="entry name" value="VELVET"/>
    <property type="match status" value="1"/>
</dbReference>
<dbReference type="PANTHER" id="PTHR33572:SF3">
    <property type="entry name" value="VELVET COMPLEX SUBUNIT B"/>
    <property type="match status" value="1"/>
</dbReference>
<organism evidence="7 8">
    <name type="scientific">Coemansia interrupta</name>
    <dbReference type="NCBI Taxonomy" id="1126814"/>
    <lineage>
        <taxon>Eukaryota</taxon>
        <taxon>Fungi</taxon>
        <taxon>Fungi incertae sedis</taxon>
        <taxon>Zoopagomycota</taxon>
        <taxon>Kickxellomycotina</taxon>
        <taxon>Kickxellomycetes</taxon>
        <taxon>Kickxellales</taxon>
        <taxon>Kickxellaceae</taxon>
        <taxon>Coemansia</taxon>
    </lineage>
</organism>
<dbReference type="InterPro" id="IPR021740">
    <property type="entry name" value="Velvet"/>
</dbReference>
<accession>A0A9W8H4D6</accession>
<dbReference type="InterPro" id="IPR038491">
    <property type="entry name" value="Velvet_dom_sf"/>
</dbReference>
<keyword evidence="3" id="KW-0804">Transcription</keyword>
<dbReference type="InterPro" id="IPR037525">
    <property type="entry name" value="Velvet_dom"/>
</dbReference>
<comment type="subcellular location">
    <subcellularLocation>
        <location evidence="1">Nucleus</location>
    </subcellularLocation>
</comment>
<evidence type="ECO:0000256" key="2">
    <source>
        <dbReference type="ARBA" id="ARBA00023015"/>
    </source>
</evidence>
<feature type="domain" description="Velvet" evidence="6">
    <location>
        <begin position="151"/>
        <end position="364"/>
    </location>
</feature>
<evidence type="ECO:0000256" key="1">
    <source>
        <dbReference type="ARBA" id="ARBA00004123"/>
    </source>
</evidence>
<comment type="caution">
    <text evidence="7">The sequence shown here is derived from an EMBL/GenBank/DDBJ whole genome shotgun (WGS) entry which is preliminary data.</text>
</comment>
<evidence type="ECO:0000259" key="6">
    <source>
        <dbReference type="PROSITE" id="PS51821"/>
    </source>
</evidence>
<dbReference type="Proteomes" id="UP001140172">
    <property type="component" value="Unassembled WGS sequence"/>
</dbReference>